<feature type="transmembrane region" description="Helical" evidence="1">
    <location>
        <begin position="50"/>
        <end position="71"/>
    </location>
</feature>
<gene>
    <name evidence="3" type="ORF">BSAL_47440</name>
</gene>
<evidence type="ECO:0000256" key="2">
    <source>
        <dbReference type="SAM" id="SignalP"/>
    </source>
</evidence>
<reference evidence="4" key="1">
    <citation type="submission" date="2015-09" db="EMBL/GenBank/DDBJ databases">
        <authorList>
            <consortium name="Pathogen Informatics"/>
        </authorList>
    </citation>
    <scope>NUCLEOTIDE SEQUENCE [LARGE SCALE GENOMIC DNA]</scope>
    <source>
        <strain evidence="4">Lake Konstanz</strain>
    </source>
</reference>
<name>A0A0S4JYS1_BODSA</name>
<keyword evidence="4" id="KW-1185">Reference proteome</keyword>
<dbReference type="Proteomes" id="UP000051952">
    <property type="component" value="Unassembled WGS sequence"/>
</dbReference>
<feature type="signal peptide" evidence="2">
    <location>
        <begin position="1"/>
        <end position="26"/>
    </location>
</feature>
<organism evidence="3 4">
    <name type="scientific">Bodo saltans</name>
    <name type="common">Flagellated protozoan</name>
    <dbReference type="NCBI Taxonomy" id="75058"/>
    <lineage>
        <taxon>Eukaryota</taxon>
        <taxon>Discoba</taxon>
        <taxon>Euglenozoa</taxon>
        <taxon>Kinetoplastea</taxon>
        <taxon>Metakinetoplastina</taxon>
        <taxon>Eubodonida</taxon>
        <taxon>Bodonidae</taxon>
        <taxon>Bodo</taxon>
    </lineage>
</organism>
<feature type="chain" id="PRO_5006622819" evidence="2">
    <location>
        <begin position="27"/>
        <end position="88"/>
    </location>
</feature>
<keyword evidence="1" id="KW-1133">Transmembrane helix</keyword>
<protein>
    <submittedName>
        <fullName evidence="3">Membrane-associated protein, putative</fullName>
    </submittedName>
</protein>
<keyword evidence="2" id="KW-0732">Signal</keyword>
<proteinExistence type="predicted"/>
<dbReference type="AlphaFoldDB" id="A0A0S4JYS1"/>
<keyword evidence="1" id="KW-0812">Transmembrane</keyword>
<sequence length="88" mass="9349">MTMSPTCPYWLRFIFGVLFMLTSVLARSTNSTAALSPSNCASGSTPSAPSVWSVVETATTVTIVAGLAAFCRIRLRANAANHGPYKHI</sequence>
<evidence type="ECO:0000313" key="3">
    <source>
        <dbReference type="EMBL" id="CUG94289.1"/>
    </source>
</evidence>
<keyword evidence="1" id="KW-0472">Membrane</keyword>
<evidence type="ECO:0000313" key="4">
    <source>
        <dbReference type="Proteomes" id="UP000051952"/>
    </source>
</evidence>
<evidence type="ECO:0000256" key="1">
    <source>
        <dbReference type="SAM" id="Phobius"/>
    </source>
</evidence>
<dbReference type="EMBL" id="CYKH01002228">
    <property type="protein sequence ID" value="CUG94289.1"/>
    <property type="molecule type" value="Genomic_DNA"/>
</dbReference>
<dbReference type="VEuPathDB" id="TriTrypDB:BSAL_47440"/>
<accession>A0A0S4JYS1</accession>